<evidence type="ECO:0000313" key="1">
    <source>
        <dbReference type="EMBL" id="MYN07759.1"/>
    </source>
</evidence>
<protein>
    <submittedName>
        <fullName evidence="1">DUF1439 domain-containing protein</fullName>
    </submittedName>
</protein>
<gene>
    <name evidence="1" type="ORF">GTP77_10450</name>
</gene>
<evidence type="ECO:0000313" key="2">
    <source>
        <dbReference type="Proteomes" id="UP000450676"/>
    </source>
</evidence>
<dbReference type="Pfam" id="PF07273">
    <property type="entry name" value="DUF1439"/>
    <property type="match status" value="1"/>
</dbReference>
<reference evidence="1 2" key="1">
    <citation type="submission" date="2019-12" db="EMBL/GenBank/DDBJ databases">
        <title>Novel species isolated from a subtropical stream in China.</title>
        <authorList>
            <person name="Lu H."/>
        </authorList>
    </citation>
    <scope>NUCLEOTIDE SEQUENCE [LARGE SCALE GENOMIC DNA]</scope>
    <source>
        <strain evidence="1 2">FT127W</strain>
    </source>
</reference>
<dbReference type="AlphaFoldDB" id="A0A7X4HBD3"/>
<comment type="caution">
    <text evidence="1">The sequence shown here is derived from an EMBL/GenBank/DDBJ whole genome shotgun (WGS) entry which is preliminary data.</text>
</comment>
<dbReference type="Proteomes" id="UP000450676">
    <property type="component" value="Unassembled WGS sequence"/>
</dbReference>
<dbReference type="RefSeq" id="WP_161072102.1">
    <property type="nucleotide sequence ID" value="NZ_CP086370.1"/>
</dbReference>
<dbReference type="InterPro" id="IPR010835">
    <property type="entry name" value="DUF1439"/>
</dbReference>
<organism evidence="1 2">
    <name type="scientific">Pseudoduganella aquatica</name>
    <dbReference type="NCBI Taxonomy" id="2660641"/>
    <lineage>
        <taxon>Bacteria</taxon>
        <taxon>Pseudomonadati</taxon>
        <taxon>Pseudomonadota</taxon>
        <taxon>Betaproteobacteria</taxon>
        <taxon>Burkholderiales</taxon>
        <taxon>Oxalobacteraceae</taxon>
        <taxon>Telluria group</taxon>
        <taxon>Pseudoduganella</taxon>
    </lineage>
</organism>
<dbReference type="Gene3D" id="3.15.10.40">
    <property type="entry name" value="Uncharacterised protein PF07273, DUF1439"/>
    <property type="match status" value="1"/>
</dbReference>
<dbReference type="PROSITE" id="PS51257">
    <property type="entry name" value="PROKAR_LIPOPROTEIN"/>
    <property type="match status" value="1"/>
</dbReference>
<name>A0A7X4HBD3_9BURK</name>
<proteinExistence type="predicted"/>
<sequence length="189" mass="20661">MTLHPQRRRLLAVLAASLAAGLLASCAGMIGPRQFELPLERLQKNLGQRFPVHHRVLGVFDVQLSNPQLSSVGQNDRVALSAELSVSPILVRQTWRGNIALSGRLVVDNVRNAVFLSDAQVDRFAIDGMAESQQRQITGAGNILADKLIRDVPLYSFKPEDLRYAGVQFVATGIRTTPGSLVVMLEPVK</sequence>
<keyword evidence="2" id="KW-1185">Reference proteome</keyword>
<dbReference type="EMBL" id="WWCU01000009">
    <property type="protein sequence ID" value="MYN07759.1"/>
    <property type="molecule type" value="Genomic_DNA"/>
</dbReference>
<accession>A0A7X4HBD3</accession>